<feature type="transmembrane region" description="Helical" evidence="8">
    <location>
        <begin position="39"/>
        <end position="64"/>
    </location>
</feature>
<evidence type="ECO:0000256" key="5">
    <source>
        <dbReference type="ARBA" id="ARBA00022982"/>
    </source>
</evidence>
<protein>
    <recommendedName>
        <fullName evidence="8">Ion-translocating oxidoreductase complex subunit A</fullName>
        <ecNumber evidence="8">7.-.-.-</ecNumber>
    </recommendedName>
    <alternativeName>
        <fullName evidence="8">Rnf electron transport complex subunit A</fullName>
    </alternativeName>
</protein>
<feature type="transmembrane region" description="Helical" evidence="8">
    <location>
        <begin position="100"/>
        <end position="123"/>
    </location>
</feature>
<keyword evidence="6 8" id="KW-1133">Transmembrane helix</keyword>
<gene>
    <name evidence="8 9" type="primary">rnfA</name>
    <name evidence="9" type="ORF">HMPREF0628_0509</name>
</gene>
<dbReference type="RefSeq" id="WP_004825408.1">
    <property type="nucleotide sequence ID" value="NZ_ADDO01000057.1"/>
</dbReference>
<organism evidence="9 10">
    <name type="scientific">Peptoniphilus lacrimalis 315-B</name>
    <dbReference type="NCBI Taxonomy" id="596330"/>
    <lineage>
        <taxon>Bacteria</taxon>
        <taxon>Bacillati</taxon>
        <taxon>Bacillota</taxon>
        <taxon>Tissierellia</taxon>
        <taxon>Tissierellales</taxon>
        <taxon>Peptoniphilaceae</taxon>
        <taxon>Peptoniphilus</taxon>
    </lineage>
</organism>
<evidence type="ECO:0000256" key="4">
    <source>
        <dbReference type="ARBA" id="ARBA00022967"/>
    </source>
</evidence>
<dbReference type="PIRSF" id="PIRSF006102">
    <property type="entry name" value="NQR_DE"/>
    <property type="match status" value="1"/>
</dbReference>
<keyword evidence="7 8" id="KW-0472">Membrane</keyword>
<accession>D1VUK8</accession>
<dbReference type="EMBL" id="ADDO01000057">
    <property type="protein sequence ID" value="EFA89723.1"/>
    <property type="molecule type" value="Genomic_DNA"/>
</dbReference>
<dbReference type="PANTHER" id="PTHR30335:SF0">
    <property type="entry name" value="ION-TRANSLOCATING OXIDOREDUCTASE COMPLEX SUBUNIT A"/>
    <property type="match status" value="1"/>
</dbReference>
<dbReference type="AlphaFoldDB" id="D1VUK8"/>
<dbReference type="GO" id="GO:0005886">
    <property type="term" value="C:plasma membrane"/>
    <property type="evidence" value="ECO:0007669"/>
    <property type="project" value="UniProtKB-SubCell"/>
</dbReference>
<dbReference type="Proteomes" id="UP000005711">
    <property type="component" value="Unassembled WGS sequence"/>
</dbReference>
<dbReference type="InterPro" id="IPR003667">
    <property type="entry name" value="NqrDE/RnfAE"/>
</dbReference>
<dbReference type="InterPro" id="IPR050133">
    <property type="entry name" value="NqrDE/RnfAE_oxidrdctase"/>
</dbReference>
<comment type="function">
    <text evidence="8">Part of a membrane-bound complex that couples electron transfer with translocation of ions across the membrane.</text>
</comment>
<evidence type="ECO:0000256" key="1">
    <source>
        <dbReference type="ARBA" id="ARBA00004127"/>
    </source>
</evidence>
<dbReference type="NCBIfam" id="TIGR01943">
    <property type="entry name" value="rnfA"/>
    <property type="match status" value="1"/>
</dbReference>
<dbReference type="PANTHER" id="PTHR30335">
    <property type="entry name" value="INTEGRAL MEMBRANE PROTEIN OF SOXR-REDUCING COMPLEX"/>
    <property type="match status" value="1"/>
</dbReference>
<comment type="subunit">
    <text evidence="8">The complex is composed of six subunits: RnfA, RnfB, RnfC, RnfD, RnfE and RnfG.</text>
</comment>
<proteinExistence type="inferred from homology"/>
<sequence length="192" mass="20434">MLKSIFIILVSTILVNNYVFAQFLGVCPFLGVSAKVDTAIGMGIAVTFVVVLASALTWMIQIFILNPLNIAYLQTIAFILVIASLVQFVEMFIKKASPALYTAMGVYLPLITTNCVVLGVAVLNIQKEYNLIETIFSGFGASVGFTLALLFMSCLREKLAIGNVPKALQGVPIALVSAGLMALAFSGFGGLV</sequence>
<keyword evidence="2 8" id="KW-0813">Transport</keyword>
<keyword evidence="3 8" id="KW-0812">Transmembrane</keyword>
<keyword evidence="4 8" id="KW-1278">Translocase</keyword>
<dbReference type="Pfam" id="PF02508">
    <property type="entry name" value="Rnf-Nqr"/>
    <property type="match status" value="1"/>
</dbReference>
<dbReference type="EC" id="7.-.-.-" evidence="8"/>
<name>D1VUK8_9FIRM</name>
<dbReference type="eggNOG" id="COG4657">
    <property type="taxonomic scope" value="Bacteria"/>
</dbReference>
<keyword evidence="8" id="KW-1003">Cell membrane</keyword>
<feature type="transmembrane region" description="Helical" evidence="8">
    <location>
        <begin position="6"/>
        <end position="32"/>
    </location>
</feature>
<evidence type="ECO:0000256" key="8">
    <source>
        <dbReference type="HAMAP-Rule" id="MF_00459"/>
    </source>
</evidence>
<keyword evidence="10" id="KW-1185">Reference proteome</keyword>
<keyword evidence="5 8" id="KW-0249">Electron transport</keyword>
<feature type="transmembrane region" description="Helical" evidence="8">
    <location>
        <begin position="167"/>
        <end position="188"/>
    </location>
</feature>
<dbReference type="GO" id="GO:0022900">
    <property type="term" value="P:electron transport chain"/>
    <property type="evidence" value="ECO:0007669"/>
    <property type="project" value="UniProtKB-UniRule"/>
</dbReference>
<dbReference type="InterPro" id="IPR011293">
    <property type="entry name" value="Ion_transpt_RnfA/RsxA"/>
</dbReference>
<evidence type="ECO:0000256" key="6">
    <source>
        <dbReference type="ARBA" id="ARBA00022989"/>
    </source>
</evidence>
<comment type="caution">
    <text evidence="9">The sequence shown here is derived from an EMBL/GenBank/DDBJ whole genome shotgun (WGS) entry which is preliminary data.</text>
</comment>
<comment type="similarity">
    <text evidence="8">Belongs to the NqrDE/RnfAE family.</text>
</comment>
<feature type="transmembrane region" description="Helical" evidence="8">
    <location>
        <begin position="135"/>
        <end position="155"/>
    </location>
</feature>
<dbReference type="NCBIfam" id="NF003481">
    <property type="entry name" value="PRK05151.1"/>
    <property type="match status" value="1"/>
</dbReference>
<dbReference type="GO" id="GO:0012505">
    <property type="term" value="C:endomembrane system"/>
    <property type="evidence" value="ECO:0007669"/>
    <property type="project" value="UniProtKB-SubCell"/>
</dbReference>
<evidence type="ECO:0000256" key="3">
    <source>
        <dbReference type="ARBA" id="ARBA00022692"/>
    </source>
</evidence>
<evidence type="ECO:0000256" key="7">
    <source>
        <dbReference type="ARBA" id="ARBA00023136"/>
    </source>
</evidence>
<reference evidence="9 10" key="1">
    <citation type="submission" date="2009-12" db="EMBL/GenBank/DDBJ databases">
        <title>Genome Sequence of Peptoniphilus lacrimalis 315-B.</title>
        <authorList>
            <person name="Durkin A.S."/>
            <person name="Madupu R."/>
            <person name="Torralba M."/>
            <person name="Methe B."/>
            <person name="Sutton G."/>
            <person name="Strausberg R.L."/>
            <person name="Nelson K.E."/>
        </authorList>
    </citation>
    <scope>NUCLEOTIDE SEQUENCE [LARGE SCALE GENOMIC DNA]</scope>
    <source>
        <strain evidence="9 10">315-B</strain>
    </source>
</reference>
<evidence type="ECO:0000313" key="10">
    <source>
        <dbReference type="Proteomes" id="UP000005711"/>
    </source>
</evidence>
<feature type="transmembrane region" description="Helical" evidence="8">
    <location>
        <begin position="70"/>
        <end position="93"/>
    </location>
</feature>
<comment type="subcellular location">
    <subcellularLocation>
        <location evidence="8">Cell membrane</location>
        <topology evidence="8">Multi-pass membrane protein</topology>
    </subcellularLocation>
    <subcellularLocation>
        <location evidence="1">Endomembrane system</location>
        <topology evidence="1">Multi-pass membrane protein</topology>
    </subcellularLocation>
</comment>
<evidence type="ECO:0000256" key="2">
    <source>
        <dbReference type="ARBA" id="ARBA00022448"/>
    </source>
</evidence>
<dbReference type="HAMAP" id="MF_00459">
    <property type="entry name" value="RsxA_RnfA"/>
    <property type="match status" value="1"/>
</dbReference>
<evidence type="ECO:0000313" key="9">
    <source>
        <dbReference type="EMBL" id="EFA89723.1"/>
    </source>
</evidence>